<dbReference type="InterPro" id="IPR000421">
    <property type="entry name" value="FA58C"/>
</dbReference>
<dbReference type="Gene3D" id="2.60.40.1080">
    <property type="match status" value="1"/>
</dbReference>
<keyword evidence="1" id="KW-0732">Signal</keyword>
<organism evidence="3 4">
    <name type="scientific">Paenibacillus albilobatus</name>
    <dbReference type="NCBI Taxonomy" id="2716884"/>
    <lineage>
        <taxon>Bacteria</taxon>
        <taxon>Bacillati</taxon>
        <taxon>Bacillota</taxon>
        <taxon>Bacilli</taxon>
        <taxon>Bacillales</taxon>
        <taxon>Paenibacillaceae</taxon>
        <taxon>Paenibacillus</taxon>
    </lineage>
</organism>
<dbReference type="InterPro" id="IPR011050">
    <property type="entry name" value="Pectin_lyase_fold/virulence"/>
</dbReference>
<name>A0A919XPL1_9BACL</name>
<dbReference type="Gene3D" id="2.160.20.10">
    <property type="entry name" value="Single-stranded right-handed beta-helix, Pectin lyase-like"/>
    <property type="match status" value="1"/>
</dbReference>
<dbReference type="SMART" id="SM00635">
    <property type="entry name" value="BID_2"/>
    <property type="match status" value="1"/>
</dbReference>
<dbReference type="InterPro" id="IPR006626">
    <property type="entry name" value="PbH1"/>
</dbReference>
<dbReference type="SUPFAM" id="SSF49373">
    <property type="entry name" value="Invasin/intimin cell-adhesion fragments"/>
    <property type="match status" value="1"/>
</dbReference>
<evidence type="ECO:0000256" key="1">
    <source>
        <dbReference type="SAM" id="SignalP"/>
    </source>
</evidence>
<protein>
    <recommendedName>
        <fullName evidence="2">BIG2 domain-containing protein</fullName>
    </recommendedName>
</protein>
<dbReference type="RefSeq" id="WP_160044921.1">
    <property type="nucleotide sequence ID" value="NZ_BORQ01000011.1"/>
</dbReference>
<dbReference type="SUPFAM" id="SSF49785">
    <property type="entry name" value="Galactose-binding domain-like"/>
    <property type="match status" value="2"/>
</dbReference>
<evidence type="ECO:0000259" key="2">
    <source>
        <dbReference type="SMART" id="SM00635"/>
    </source>
</evidence>
<dbReference type="InterPro" id="IPR008979">
    <property type="entry name" value="Galactose-bd-like_sf"/>
</dbReference>
<feature type="domain" description="BIG2" evidence="2">
    <location>
        <begin position="833"/>
        <end position="912"/>
    </location>
</feature>
<feature type="chain" id="PRO_5036897319" description="BIG2 domain-containing protein" evidence="1">
    <location>
        <begin position="33"/>
        <end position="1073"/>
    </location>
</feature>
<dbReference type="Proteomes" id="UP000679779">
    <property type="component" value="Unassembled WGS sequence"/>
</dbReference>
<dbReference type="InterPro" id="IPR008964">
    <property type="entry name" value="Invasin/intimin_cell_adhesion"/>
</dbReference>
<proteinExistence type="predicted"/>
<dbReference type="Gene3D" id="2.60.120.260">
    <property type="entry name" value="Galactose-binding domain-like"/>
    <property type="match status" value="2"/>
</dbReference>
<gene>
    <name evidence="3" type="ORF">J2TS6_57310</name>
</gene>
<dbReference type="SMART" id="SM00710">
    <property type="entry name" value="PbH1"/>
    <property type="match status" value="4"/>
</dbReference>
<reference evidence="3" key="1">
    <citation type="submission" date="2021-03" db="EMBL/GenBank/DDBJ databases">
        <title>Antimicrobial resistance genes in bacteria isolated from Japanese honey, and their potential for conferring macrolide and lincosamide resistance in the American foulbrood pathogen Paenibacillus larvae.</title>
        <authorList>
            <person name="Okamoto M."/>
            <person name="Kumagai M."/>
            <person name="Kanamori H."/>
            <person name="Takamatsu D."/>
        </authorList>
    </citation>
    <scope>NUCLEOTIDE SEQUENCE</scope>
    <source>
        <strain evidence="3">J2TS6</strain>
    </source>
</reference>
<dbReference type="Pfam" id="PF00754">
    <property type="entry name" value="F5_F8_type_C"/>
    <property type="match status" value="1"/>
</dbReference>
<dbReference type="EMBL" id="BORQ01000011">
    <property type="protein sequence ID" value="GIO34590.1"/>
    <property type="molecule type" value="Genomic_DNA"/>
</dbReference>
<dbReference type="InterPro" id="IPR012334">
    <property type="entry name" value="Pectin_lyas_fold"/>
</dbReference>
<dbReference type="Pfam" id="PF02368">
    <property type="entry name" value="Big_2"/>
    <property type="match status" value="1"/>
</dbReference>
<feature type="signal peptide" evidence="1">
    <location>
        <begin position="1"/>
        <end position="32"/>
    </location>
</feature>
<dbReference type="AlphaFoldDB" id="A0A919XPL1"/>
<evidence type="ECO:0000313" key="4">
    <source>
        <dbReference type="Proteomes" id="UP000679779"/>
    </source>
</evidence>
<keyword evidence="4" id="KW-1185">Reference proteome</keyword>
<dbReference type="SUPFAM" id="SSF51126">
    <property type="entry name" value="Pectin lyase-like"/>
    <property type="match status" value="1"/>
</dbReference>
<sequence length="1073" mass="117098">MNRQRFKKTIGMILIFTMFCSLVIALPPEAKAAGTTYYVDSIGGNDGNSGTSESSAWKSLDKVNATTFAPGDKILFKAGGSWNGRLWPKGSGENGNPIVIDMYGSGGKPLIAGVTSELEAVFLKNQQYWEINNLEVTNRSPLPFDRDWQNPRGQRRGVYILNEEAGILNHIYIKNLNIHDVDGSYTTRSGGIIVDSVGSTTPSAFNDILIDGNTLTDVDAYGIYVGSNCILRYGMGDLWPWVPKPYGPWTPSTNVKISNNTVLRAATGGIAWNVTDGAVVERNTVGQATYLATNASIWWAYADNNLVQFNESFASVNGAEDGHGFDVDAGNIGSLVQYNYSHDNAGGFMLFVNDTYYTVNTIVRYNISQNDRKSIFRYSGSIDNVYNYNNTVYVGKASGNPVMSDYFTKASGTPRNIKNYNNAYYSVGDRGWDLRGQTFDYNAYYGGNTLVRTDAHKVTAEPKFVNPGSGSIGMNTVGGYKLQADSPLIGAGIRINDNGGRDYFGNPLYNEAPDIGAHEYEGSVPPAGQMPDPIDIVPIRPVSTPVDDLAPLAVAGTTFNTSSDGPIGNINDKYYDTAWKTDVSPAFPNDITLDFGKESVSANQLKLNTRMGKDSGITDFDLEYYNGSSWVPIRTGVHLTWDSNSGYNEIKSVEFPLTRFSKLRLKVHDGNRKSGYLSLNELELYNNPDLYKDMVTTTFPTGAGEIANILDGNLNSAWGSATNIKFPGYITLDYGEQPTPVNKVTLVTFFGIGQGITDFDVEYYDGSRWLTALSGASIQWKLNDSTKEHQSVAFPTVKAYKLRLKVNGGNRTWGNIALNELIIEHAPELDNIPVTGISLDRPQLVFNASSDRQIVLNATVMPENATNKKMTWSTNDARVATVDEHGTVTAAGEGTAVITAKTDDGNFEASSRITVDWTAPEITIHSVATSVYNTGMFQPQFDISDKLAGVDHEKTAVLLDGKKLEDLSGIPLYLLEPGDHALTVQAADLAGNGAEKSVHFQVLTNYETLGELISDFANRGWIDNHGIANSLLKKLQNRNANSFIQEVKAQKGKHISAEAAEILLRDAGTLLNQ</sequence>
<accession>A0A919XPL1</accession>
<evidence type="ECO:0000313" key="3">
    <source>
        <dbReference type="EMBL" id="GIO34590.1"/>
    </source>
</evidence>
<comment type="caution">
    <text evidence="3">The sequence shown here is derived from an EMBL/GenBank/DDBJ whole genome shotgun (WGS) entry which is preliminary data.</text>
</comment>
<dbReference type="InterPro" id="IPR003343">
    <property type="entry name" value="Big_2"/>
</dbReference>